<dbReference type="OrthoDB" id="2360082at2759"/>
<dbReference type="EMBL" id="CAMKVN010000107">
    <property type="protein sequence ID" value="CAI2163707.1"/>
    <property type="molecule type" value="Genomic_DNA"/>
</dbReference>
<accession>A0A9W4SCU8</accession>
<dbReference type="Proteomes" id="UP001153678">
    <property type="component" value="Unassembled WGS sequence"/>
</dbReference>
<evidence type="ECO:0000256" key="1">
    <source>
        <dbReference type="SAM" id="MobiDB-lite"/>
    </source>
</evidence>
<proteinExistence type="predicted"/>
<name>A0A9W4SCU8_9GLOM</name>
<sequence>MDQIMFQRQPVSYQPPKQETGTMSLSDRFTLIKLQKRDITNDKSKSNREKPQKYYKVGQGIENRSVFSRIGAVTPVSSTFYINHKNQNTEEIWDQGSINDDGNKRMKGNRTNHVDFNSKLFVIHEEDGTFSEVKVEFEGDNEGKEEVVAPNFQIDPATRIISRRA</sequence>
<comment type="caution">
    <text evidence="2">The sequence shown here is derived from an EMBL/GenBank/DDBJ whole genome shotgun (WGS) entry which is preliminary data.</text>
</comment>
<reference evidence="2" key="1">
    <citation type="submission" date="2022-08" db="EMBL/GenBank/DDBJ databases">
        <authorList>
            <person name="Kallberg Y."/>
            <person name="Tangrot J."/>
            <person name="Rosling A."/>
        </authorList>
    </citation>
    <scope>NUCLEOTIDE SEQUENCE</scope>
    <source>
        <strain evidence="2">Wild A</strain>
    </source>
</reference>
<feature type="compositionally biased region" description="Polar residues" evidence="1">
    <location>
        <begin position="9"/>
        <end position="25"/>
    </location>
</feature>
<dbReference type="AlphaFoldDB" id="A0A9W4SCU8"/>
<evidence type="ECO:0000313" key="3">
    <source>
        <dbReference type="Proteomes" id="UP001153678"/>
    </source>
</evidence>
<feature type="region of interest" description="Disordered" evidence="1">
    <location>
        <begin position="1"/>
        <end position="25"/>
    </location>
</feature>
<protein>
    <submittedName>
        <fullName evidence="2">16594_t:CDS:1</fullName>
    </submittedName>
</protein>
<organism evidence="2 3">
    <name type="scientific">Funneliformis geosporum</name>
    <dbReference type="NCBI Taxonomy" id="1117311"/>
    <lineage>
        <taxon>Eukaryota</taxon>
        <taxon>Fungi</taxon>
        <taxon>Fungi incertae sedis</taxon>
        <taxon>Mucoromycota</taxon>
        <taxon>Glomeromycotina</taxon>
        <taxon>Glomeromycetes</taxon>
        <taxon>Glomerales</taxon>
        <taxon>Glomeraceae</taxon>
        <taxon>Funneliformis</taxon>
    </lineage>
</organism>
<keyword evidence="3" id="KW-1185">Reference proteome</keyword>
<evidence type="ECO:0000313" key="2">
    <source>
        <dbReference type="EMBL" id="CAI2163707.1"/>
    </source>
</evidence>
<gene>
    <name evidence="2" type="ORF">FWILDA_LOCUS1202</name>
</gene>